<evidence type="ECO:0000313" key="6">
    <source>
        <dbReference type="Proteomes" id="UP000053780"/>
    </source>
</evidence>
<gene>
    <name evidence="5" type="ORF">NAPIS_ORF02104</name>
</gene>
<keyword evidence="6" id="KW-1185">Reference proteome</keyword>
<dbReference type="OrthoDB" id="1166329at2759"/>
<accession>T0KY83</accession>
<dbReference type="HOGENOM" id="CLU_1360772_0_0_1"/>
<organism evidence="5 6">
    <name type="scientific">Vairimorpha apis BRL 01</name>
    <dbReference type="NCBI Taxonomy" id="1037528"/>
    <lineage>
        <taxon>Eukaryota</taxon>
        <taxon>Fungi</taxon>
        <taxon>Fungi incertae sedis</taxon>
        <taxon>Microsporidia</taxon>
        <taxon>Nosematidae</taxon>
        <taxon>Vairimorpha</taxon>
    </lineage>
</organism>
<evidence type="ECO:0000256" key="3">
    <source>
        <dbReference type="ARBA" id="ARBA00023274"/>
    </source>
</evidence>
<dbReference type="InterPro" id="IPR009000">
    <property type="entry name" value="Transl_B-barrel_sf"/>
</dbReference>
<sequence length="201" mass="22905">MMTKNDYNKHRDTSLSSNRYQRAKTNNKPYNNNKLFNYKQQSICSSGSILEEFFSSGRLSATTHKPTKNVTPQNKPYAYLDLIFLDANAFNKLNTTIVIFIIKKYGGGIFDLKKTFSSLRRIRHTQSLIKINNVVSKEQAINYIGNVVVSKRVNDDKTLREVEGVVLGTHGNKGLVRVKFERNMPAKSIGTQVEVKLVKKQ</sequence>
<keyword evidence="2 5" id="KW-0689">Ribosomal protein</keyword>
<dbReference type="AlphaFoldDB" id="T0KY83"/>
<protein>
    <submittedName>
        <fullName evidence="5">60s ribosomal protein l35a</fullName>
    </submittedName>
</protein>
<dbReference type="GO" id="GO:0005840">
    <property type="term" value="C:ribosome"/>
    <property type="evidence" value="ECO:0007669"/>
    <property type="project" value="UniProtKB-KW"/>
</dbReference>
<keyword evidence="3" id="KW-0687">Ribonucleoprotein</keyword>
<proteinExistence type="inferred from homology"/>
<dbReference type="EMBL" id="KE647306">
    <property type="protein sequence ID" value="EQB60327.1"/>
    <property type="molecule type" value="Genomic_DNA"/>
</dbReference>
<evidence type="ECO:0000256" key="2">
    <source>
        <dbReference type="ARBA" id="ARBA00022980"/>
    </source>
</evidence>
<evidence type="ECO:0000313" key="5">
    <source>
        <dbReference type="EMBL" id="EQB60327.1"/>
    </source>
</evidence>
<evidence type="ECO:0000256" key="4">
    <source>
        <dbReference type="SAM" id="MobiDB-lite"/>
    </source>
</evidence>
<feature type="region of interest" description="Disordered" evidence="4">
    <location>
        <begin position="1"/>
        <end position="31"/>
    </location>
</feature>
<dbReference type="InterPro" id="IPR001780">
    <property type="entry name" value="Ribosomal_eL33"/>
</dbReference>
<evidence type="ECO:0000256" key="1">
    <source>
        <dbReference type="ARBA" id="ARBA00009269"/>
    </source>
</evidence>
<dbReference type="PANTHER" id="PTHR10902">
    <property type="entry name" value="60S RIBOSOMAL PROTEIN L35A"/>
    <property type="match status" value="1"/>
</dbReference>
<dbReference type="Proteomes" id="UP000053780">
    <property type="component" value="Unassembled WGS sequence"/>
</dbReference>
<dbReference type="GO" id="GO:1990904">
    <property type="term" value="C:ribonucleoprotein complex"/>
    <property type="evidence" value="ECO:0007669"/>
    <property type="project" value="UniProtKB-KW"/>
</dbReference>
<dbReference type="InterPro" id="IPR038661">
    <property type="entry name" value="Ribosomal_eL33_sf"/>
</dbReference>
<dbReference type="GO" id="GO:0003735">
    <property type="term" value="F:structural constituent of ribosome"/>
    <property type="evidence" value="ECO:0007669"/>
    <property type="project" value="InterPro"/>
</dbReference>
<comment type="similarity">
    <text evidence="1">Belongs to the eukaryotic ribosomal protein eL33 family.</text>
</comment>
<dbReference type="Pfam" id="PF01247">
    <property type="entry name" value="Ribosomal_L35Ae"/>
    <property type="match status" value="1"/>
</dbReference>
<dbReference type="SUPFAM" id="SSF50447">
    <property type="entry name" value="Translation proteins"/>
    <property type="match status" value="1"/>
</dbReference>
<name>T0KY83_9MICR</name>
<dbReference type="Gene3D" id="2.40.10.190">
    <property type="entry name" value="translation elongation factor selb, chain A, domain 4"/>
    <property type="match status" value="1"/>
</dbReference>
<feature type="compositionally biased region" description="Basic and acidic residues" evidence="4">
    <location>
        <begin position="1"/>
        <end position="13"/>
    </location>
</feature>
<reference evidence="5 6" key="1">
    <citation type="journal article" date="2013" name="BMC Genomics">
        <title>Genome sequencing and comparative genomics of honey bee microsporidia, Nosema apis reveal novel insights into host-parasite interactions.</title>
        <authorList>
            <person name="Chen Yp."/>
            <person name="Pettis J.S."/>
            <person name="Zhao Y."/>
            <person name="Liu X."/>
            <person name="Tallon L.J."/>
            <person name="Sadzewicz L.D."/>
            <person name="Li R."/>
            <person name="Zheng H."/>
            <person name="Huang S."/>
            <person name="Zhang X."/>
            <person name="Hamilton M.C."/>
            <person name="Pernal S.F."/>
            <person name="Melathopoulos A.P."/>
            <person name="Yan X."/>
            <person name="Evans J.D."/>
        </authorList>
    </citation>
    <scope>NUCLEOTIDE SEQUENCE [LARGE SCALE GENOMIC DNA]</scope>
    <source>
        <strain evidence="5 6">BRL 01</strain>
    </source>
</reference>
<dbReference type="VEuPathDB" id="MicrosporidiaDB:NAPIS_ORF02104"/>
<dbReference type="GO" id="GO:0006412">
    <property type="term" value="P:translation"/>
    <property type="evidence" value="ECO:0007669"/>
    <property type="project" value="InterPro"/>
</dbReference>